<feature type="transmembrane region" description="Helical" evidence="1">
    <location>
        <begin position="21"/>
        <end position="42"/>
    </location>
</feature>
<keyword evidence="1" id="KW-1133">Transmembrane helix</keyword>
<dbReference type="InterPro" id="IPR012902">
    <property type="entry name" value="N_methyl_site"/>
</dbReference>
<dbReference type="Gene3D" id="3.30.700.10">
    <property type="entry name" value="Glycoprotein, Type 4 Pilin"/>
    <property type="match status" value="1"/>
</dbReference>
<reference evidence="3 4" key="1">
    <citation type="submission" date="2019-02" db="EMBL/GenBank/DDBJ databases">
        <title>Deep-cultivation of Planctomycetes and their phenomic and genomic characterization uncovers novel biology.</title>
        <authorList>
            <person name="Wiegand S."/>
            <person name="Jogler M."/>
            <person name="Boedeker C."/>
            <person name="Pinto D."/>
            <person name="Vollmers J."/>
            <person name="Rivas-Marin E."/>
            <person name="Kohn T."/>
            <person name="Peeters S.H."/>
            <person name="Heuer A."/>
            <person name="Rast P."/>
            <person name="Oberbeckmann S."/>
            <person name="Bunk B."/>
            <person name="Jeske O."/>
            <person name="Meyerdierks A."/>
            <person name="Storesund J.E."/>
            <person name="Kallscheuer N."/>
            <person name="Luecker S."/>
            <person name="Lage O.M."/>
            <person name="Pohl T."/>
            <person name="Merkel B.J."/>
            <person name="Hornburger P."/>
            <person name="Mueller R.-W."/>
            <person name="Bruemmer F."/>
            <person name="Labrenz M."/>
            <person name="Spormann A.M."/>
            <person name="Op den Camp H."/>
            <person name="Overmann J."/>
            <person name="Amann R."/>
            <person name="Jetten M.S.M."/>
            <person name="Mascher T."/>
            <person name="Medema M.H."/>
            <person name="Devos D.P."/>
            <person name="Kaster A.-K."/>
            <person name="Ovreas L."/>
            <person name="Rohde M."/>
            <person name="Galperin M.Y."/>
            <person name="Jogler C."/>
        </authorList>
    </citation>
    <scope>NUCLEOTIDE SEQUENCE [LARGE SCALE GENOMIC DNA]</scope>
    <source>
        <strain evidence="3 4">HG66A1</strain>
    </source>
</reference>
<dbReference type="PANTHER" id="PTHR30093:SF2">
    <property type="entry name" value="TYPE II SECRETION SYSTEM PROTEIN H"/>
    <property type="match status" value="1"/>
</dbReference>
<dbReference type="RefSeq" id="WP_145187746.1">
    <property type="nucleotide sequence ID" value="NZ_CP036266.1"/>
</dbReference>
<evidence type="ECO:0000313" key="3">
    <source>
        <dbReference type="EMBL" id="QDT22221.1"/>
    </source>
</evidence>
<dbReference type="AlphaFoldDB" id="A0A517PS87"/>
<dbReference type="Pfam" id="PF07596">
    <property type="entry name" value="SBP_bac_10"/>
    <property type="match status" value="1"/>
</dbReference>
<proteinExistence type="predicted"/>
<dbReference type="PANTHER" id="PTHR30093">
    <property type="entry name" value="GENERAL SECRETION PATHWAY PROTEIN G"/>
    <property type="match status" value="1"/>
</dbReference>
<dbReference type="Pfam" id="PF07963">
    <property type="entry name" value="N_methyl"/>
    <property type="match status" value="1"/>
</dbReference>
<dbReference type="EMBL" id="CP036266">
    <property type="protein sequence ID" value="QDT22221.1"/>
    <property type="molecule type" value="Genomic_DNA"/>
</dbReference>
<name>A0A517PS87_9PLAN</name>
<evidence type="ECO:0000259" key="2">
    <source>
        <dbReference type="Pfam" id="PF07596"/>
    </source>
</evidence>
<dbReference type="OrthoDB" id="251754at2"/>
<protein>
    <submittedName>
        <fullName evidence="3">Type II secretion system protein G</fullName>
    </submittedName>
</protein>
<accession>A0A517PS87</accession>
<dbReference type="Proteomes" id="UP000320421">
    <property type="component" value="Chromosome"/>
</dbReference>
<organism evidence="3 4">
    <name type="scientific">Gimesia chilikensis</name>
    <dbReference type="NCBI Taxonomy" id="2605989"/>
    <lineage>
        <taxon>Bacteria</taxon>
        <taxon>Pseudomonadati</taxon>
        <taxon>Planctomycetota</taxon>
        <taxon>Planctomycetia</taxon>
        <taxon>Planctomycetales</taxon>
        <taxon>Planctomycetaceae</taxon>
        <taxon>Gimesia</taxon>
    </lineage>
</organism>
<dbReference type="InterPro" id="IPR045584">
    <property type="entry name" value="Pilin-like"/>
</dbReference>
<gene>
    <name evidence="3" type="primary">xcpT_38</name>
    <name evidence="3" type="ORF">HG66A1_40280</name>
</gene>
<evidence type="ECO:0000256" key="1">
    <source>
        <dbReference type="SAM" id="Phobius"/>
    </source>
</evidence>
<keyword evidence="4" id="KW-1185">Reference proteome</keyword>
<feature type="domain" description="DUF1559" evidence="2">
    <location>
        <begin position="43"/>
        <end position="322"/>
    </location>
</feature>
<keyword evidence="1" id="KW-0812">Transmembrane</keyword>
<dbReference type="InterPro" id="IPR027558">
    <property type="entry name" value="Pre_pil_HX9DG_C"/>
</dbReference>
<keyword evidence="1" id="KW-0472">Membrane</keyword>
<dbReference type="NCBIfam" id="TIGR04294">
    <property type="entry name" value="pre_pil_HX9DG"/>
    <property type="match status" value="1"/>
</dbReference>
<sequence>MRNRSFSRFLSGSHQRHAFTLIELLVVIAIIAILIALLLPAVQQAREAARRSTCKNNLKQLALALHNYHSTHNLFPPGSVNGAGDNPNGAHGSGAVAIGASWALLILPDMEQSAMFDDVMTIANERNEVQDWLGNGTYTSQGMLVGSKQVNFMLCPSHPKNTEEFANGTGLENLARGNYCANYGKAGYGRVHTNDGKVGGVFGNNSSLAMRDIIDGTSNTLALSELKFRLQSSTGPSSQDTRGTWPYGVMGANIFSTQTSPNSSAPDGIWGCRSYPEEGMPCVQIGSPYTEMYSAARSYHTGGVQGAMADGSVRFFSDNIDLLIWQAISTRGGREVIEDL</sequence>
<evidence type="ECO:0000313" key="4">
    <source>
        <dbReference type="Proteomes" id="UP000320421"/>
    </source>
</evidence>
<dbReference type="NCBIfam" id="TIGR02532">
    <property type="entry name" value="IV_pilin_GFxxxE"/>
    <property type="match status" value="1"/>
</dbReference>
<dbReference type="InterPro" id="IPR011453">
    <property type="entry name" value="DUF1559"/>
</dbReference>
<dbReference type="SUPFAM" id="SSF54523">
    <property type="entry name" value="Pili subunits"/>
    <property type="match status" value="1"/>
</dbReference>